<gene>
    <name evidence="2" type="ORF">K504DRAFT_529967</name>
</gene>
<sequence>MASLILGSTRNPFSQRASTVKKMNKYGGRGSEDEWRANDADPFTTTTKILPSIGRVQVGEMSNAPRGDDDDATKSTVSDALPEGVLIMQSDQAKYIHMLRISEVVRRDSRDYVERYWWDDLCRTANNEVFHEVLFDRHLFDDEGVLDRRAPAYRRIKLCLALVYLHIVEKFGESSLSDWKLTWEIDQNSAPFLRVTNTATGHQFGMLEPKSGFHDSKNELKALRARRDNGKPFQIPADKLRHYTRPTPTLIKDSKRLPDSDSDMTPEMAKALLEQTILEEEDNDEDWTLIEHEDADLVFDDTADDEVIDDVFAEARIMGQQNDGYQYKREDSKPGRKGWKGWIM</sequence>
<dbReference type="OrthoDB" id="3801194at2759"/>
<evidence type="ECO:0000256" key="1">
    <source>
        <dbReference type="SAM" id="MobiDB-lite"/>
    </source>
</evidence>
<accession>A0A6G1KJB9</accession>
<evidence type="ECO:0000313" key="2">
    <source>
        <dbReference type="EMBL" id="KAF2712880.1"/>
    </source>
</evidence>
<evidence type="ECO:0000313" key="3">
    <source>
        <dbReference type="Proteomes" id="UP000799428"/>
    </source>
</evidence>
<reference evidence="2" key="1">
    <citation type="journal article" date="2020" name="Stud. Mycol.">
        <title>101 Dothideomycetes genomes: a test case for predicting lifestyles and emergence of pathogens.</title>
        <authorList>
            <person name="Haridas S."/>
            <person name="Albert R."/>
            <person name="Binder M."/>
            <person name="Bloem J."/>
            <person name="Labutti K."/>
            <person name="Salamov A."/>
            <person name="Andreopoulos B."/>
            <person name="Baker S."/>
            <person name="Barry K."/>
            <person name="Bills G."/>
            <person name="Bluhm B."/>
            <person name="Cannon C."/>
            <person name="Castanera R."/>
            <person name="Culley D."/>
            <person name="Daum C."/>
            <person name="Ezra D."/>
            <person name="Gonzalez J."/>
            <person name="Henrissat B."/>
            <person name="Kuo A."/>
            <person name="Liang C."/>
            <person name="Lipzen A."/>
            <person name="Lutzoni F."/>
            <person name="Magnuson J."/>
            <person name="Mondo S."/>
            <person name="Nolan M."/>
            <person name="Ohm R."/>
            <person name="Pangilinan J."/>
            <person name="Park H.-J."/>
            <person name="Ramirez L."/>
            <person name="Alfaro M."/>
            <person name="Sun H."/>
            <person name="Tritt A."/>
            <person name="Yoshinaga Y."/>
            <person name="Zwiers L.-H."/>
            <person name="Turgeon B."/>
            <person name="Goodwin S."/>
            <person name="Spatafora J."/>
            <person name="Crous P."/>
            <person name="Grigoriev I."/>
        </authorList>
    </citation>
    <scope>NUCLEOTIDE SEQUENCE</scope>
    <source>
        <strain evidence="2">CBS 279.74</strain>
    </source>
</reference>
<proteinExistence type="predicted"/>
<feature type="region of interest" description="Disordered" evidence="1">
    <location>
        <begin position="55"/>
        <end position="76"/>
    </location>
</feature>
<name>A0A6G1KJB9_9PLEO</name>
<dbReference type="Proteomes" id="UP000799428">
    <property type="component" value="Unassembled WGS sequence"/>
</dbReference>
<organism evidence="2 3">
    <name type="scientific">Pleomassaria siparia CBS 279.74</name>
    <dbReference type="NCBI Taxonomy" id="1314801"/>
    <lineage>
        <taxon>Eukaryota</taxon>
        <taxon>Fungi</taxon>
        <taxon>Dikarya</taxon>
        <taxon>Ascomycota</taxon>
        <taxon>Pezizomycotina</taxon>
        <taxon>Dothideomycetes</taxon>
        <taxon>Pleosporomycetidae</taxon>
        <taxon>Pleosporales</taxon>
        <taxon>Pleomassariaceae</taxon>
        <taxon>Pleomassaria</taxon>
    </lineage>
</organism>
<keyword evidence="3" id="KW-1185">Reference proteome</keyword>
<dbReference type="AlphaFoldDB" id="A0A6G1KJB9"/>
<protein>
    <submittedName>
        <fullName evidence="2">Uncharacterized protein</fullName>
    </submittedName>
</protein>
<dbReference type="EMBL" id="MU005765">
    <property type="protein sequence ID" value="KAF2712880.1"/>
    <property type="molecule type" value="Genomic_DNA"/>
</dbReference>